<keyword evidence="4" id="KW-1185">Reference proteome</keyword>
<dbReference type="EMBL" id="AAWS01000013">
    <property type="protein sequence ID" value="EAY29050.1"/>
    <property type="molecule type" value="Genomic_DNA"/>
</dbReference>
<sequence length="90" mass="9778">MKKLLTLLALFSIQIIFVTQKAAAQCAMCQATVESSMSEGAGIGAGLNAGILYLAAFPYLVLGGIAYFWYKHSKKRRDAKRIQISGNYSV</sequence>
<gene>
    <name evidence="3" type="ORF">M23134_00205</name>
</gene>
<evidence type="ECO:0000313" key="4">
    <source>
        <dbReference type="Proteomes" id="UP000004095"/>
    </source>
</evidence>
<name>A1ZL84_MICM2</name>
<organism evidence="3 4">
    <name type="scientific">Microscilla marina ATCC 23134</name>
    <dbReference type="NCBI Taxonomy" id="313606"/>
    <lineage>
        <taxon>Bacteria</taxon>
        <taxon>Pseudomonadati</taxon>
        <taxon>Bacteroidota</taxon>
        <taxon>Cytophagia</taxon>
        <taxon>Cytophagales</taxon>
        <taxon>Microscillaceae</taxon>
        <taxon>Microscilla</taxon>
    </lineage>
</organism>
<proteinExistence type="predicted"/>
<keyword evidence="1" id="KW-0472">Membrane</keyword>
<keyword evidence="1" id="KW-1133">Transmembrane helix</keyword>
<feature type="transmembrane region" description="Helical" evidence="1">
    <location>
        <begin position="50"/>
        <end position="70"/>
    </location>
</feature>
<dbReference type="AlphaFoldDB" id="A1ZL84"/>
<evidence type="ECO:0000256" key="1">
    <source>
        <dbReference type="SAM" id="Phobius"/>
    </source>
</evidence>
<evidence type="ECO:0000256" key="2">
    <source>
        <dbReference type="SAM" id="SignalP"/>
    </source>
</evidence>
<feature type="chain" id="PRO_5002642009" evidence="2">
    <location>
        <begin position="25"/>
        <end position="90"/>
    </location>
</feature>
<feature type="signal peptide" evidence="2">
    <location>
        <begin position="1"/>
        <end position="24"/>
    </location>
</feature>
<dbReference type="RefSeq" id="WP_002697300.1">
    <property type="nucleotide sequence ID" value="NZ_AAWS01000013.1"/>
</dbReference>
<keyword evidence="1" id="KW-0812">Transmembrane</keyword>
<dbReference type="eggNOG" id="ENOG5032YGK">
    <property type="taxonomic scope" value="Bacteria"/>
</dbReference>
<dbReference type="Proteomes" id="UP000004095">
    <property type="component" value="Unassembled WGS sequence"/>
</dbReference>
<accession>A1ZL84</accession>
<evidence type="ECO:0000313" key="3">
    <source>
        <dbReference type="EMBL" id="EAY29050.1"/>
    </source>
</evidence>
<keyword evidence="2" id="KW-0732">Signal</keyword>
<comment type="caution">
    <text evidence="3">The sequence shown here is derived from an EMBL/GenBank/DDBJ whole genome shotgun (WGS) entry which is preliminary data.</text>
</comment>
<protein>
    <submittedName>
        <fullName evidence="3">Uncharacterized protein</fullName>
    </submittedName>
</protein>
<reference evidence="3 4" key="1">
    <citation type="submission" date="2007-01" db="EMBL/GenBank/DDBJ databases">
        <authorList>
            <person name="Haygood M."/>
            <person name="Podell S."/>
            <person name="Anderson C."/>
            <person name="Hopkinson B."/>
            <person name="Roe K."/>
            <person name="Barbeau K."/>
            <person name="Gaasterland T."/>
            <person name="Ferriera S."/>
            <person name="Johnson J."/>
            <person name="Kravitz S."/>
            <person name="Beeson K."/>
            <person name="Sutton G."/>
            <person name="Rogers Y.-H."/>
            <person name="Friedman R."/>
            <person name="Frazier M."/>
            <person name="Venter J.C."/>
        </authorList>
    </citation>
    <scope>NUCLEOTIDE SEQUENCE [LARGE SCALE GENOMIC DNA]</scope>
    <source>
        <strain evidence="3 4">ATCC 23134</strain>
    </source>
</reference>